<keyword evidence="2" id="KW-1133">Transmembrane helix</keyword>
<reference evidence="3 4" key="1">
    <citation type="submission" date="2018-05" db="EMBL/GenBank/DDBJ databases">
        <title>Genome sequencing and assembly of the regulated plant pathogen Lachnellula willkommii and related sister species for the development of diagnostic species identification markers.</title>
        <authorList>
            <person name="Giroux E."/>
            <person name="Bilodeau G."/>
        </authorList>
    </citation>
    <scope>NUCLEOTIDE SEQUENCE [LARGE SCALE GENOMIC DNA]</scope>
    <source>
        <strain evidence="3 4">CBS 160.35</strain>
    </source>
</reference>
<dbReference type="EMBL" id="QGMI01000745">
    <property type="protein sequence ID" value="TVY37110.1"/>
    <property type="molecule type" value="Genomic_DNA"/>
</dbReference>
<sequence>MLLKYLAPQNNNIHLTRDGTAASPDSILALRRAIASTAQTKRDIISTSLDKSWNNVILFDYDATNSTPSAGIRVVCQTCYLKGTATAQLNVEDNFNASQVFHNLTSAIESDTDKIWGTFINTTKNVTEHLASDVFSGNFELDDLHFPTIDFDLQLDVKDIPECELRYQFDGLEMYMQIDTNLTGGATYQFNLLTTELPVGLKIENYDIGVVFTIDLILSADQGIDISSGFHIKLDDDAAINIAMFSENVSSITLQVNRFPLHNGGDFEFLPVKVQTPGVVLTALLRVGVQAGINVATPSNLTVRGHEIVDASAGVEVGVWIDVAEFVTNVTEIPTGDTSGCDYRAVEAYSLALGANTGATVSAGLHHWGPSPSTRIPIFYTTLDDGCAASKPATMAETSATATGNAKREDASSTTSTVTYTATSCMATGVVDCPASSQSTYTYTSLTEVLSTDVPLFHKADSTLSTQTTVTSTVAFGENVKAMTSSAGAPVSYVSPTASSSGHGDGSGSSKSNHHRNVVIGLCVSLLMPILIAILAGAVYFFYKRKRYNAVSRGETAYFDQQESEMSKSGTPRVQIQRKEVPQVTTVETP</sequence>
<comment type="caution">
    <text evidence="3">The sequence shown here is derived from an EMBL/GenBank/DDBJ whole genome shotgun (WGS) entry which is preliminary data.</text>
</comment>
<keyword evidence="4" id="KW-1185">Reference proteome</keyword>
<evidence type="ECO:0008006" key="5">
    <source>
        <dbReference type="Google" id="ProtNLM"/>
    </source>
</evidence>
<evidence type="ECO:0000256" key="2">
    <source>
        <dbReference type="SAM" id="Phobius"/>
    </source>
</evidence>
<protein>
    <recommendedName>
        <fullName evidence="5">Mid2 domain-containing protein</fullName>
    </recommendedName>
</protein>
<evidence type="ECO:0000256" key="1">
    <source>
        <dbReference type="SAM" id="MobiDB-lite"/>
    </source>
</evidence>
<dbReference type="AlphaFoldDB" id="A0A8H8RMP0"/>
<accession>A0A8H8RMP0</accession>
<feature type="region of interest" description="Disordered" evidence="1">
    <location>
        <begin position="490"/>
        <end position="513"/>
    </location>
</feature>
<feature type="region of interest" description="Disordered" evidence="1">
    <location>
        <begin position="562"/>
        <end position="590"/>
    </location>
</feature>
<dbReference type="Proteomes" id="UP000443090">
    <property type="component" value="Unassembled WGS sequence"/>
</dbReference>
<gene>
    <name evidence="3" type="ORF">LOCC1_G006213</name>
</gene>
<feature type="transmembrane region" description="Helical" evidence="2">
    <location>
        <begin position="518"/>
        <end position="543"/>
    </location>
</feature>
<organism evidence="3 4">
    <name type="scientific">Lachnellula occidentalis</name>
    <dbReference type="NCBI Taxonomy" id="215460"/>
    <lineage>
        <taxon>Eukaryota</taxon>
        <taxon>Fungi</taxon>
        <taxon>Dikarya</taxon>
        <taxon>Ascomycota</taxon>
        <taxon>Pezizomycotina</taxon>
        <taxon>Leotiomycetes</taxon>
        <taxon>Helotiales</taxon>
        <taxon>Lachnaceae</taxon>
        <taxon>Lachnellula</taxon>
    </lineage>
</organism>
<dbReference type="OrthoDB" id="4733706at2759"/>
<keyword evidence="2" id="KW-0812">Transmembrane</keyword>
<proteinExistence type="predicted"/>
<evidence type="ECO:0000313" key="4">
    <source>
        <dbReference type="Proteomes" id="UP000443090"/>
    </source>
</evidence>
<evidence type="ECO:0000313" key="3">
    <source>
        <dbReference type="EMBL" id="TVY37110.1"/>
    </source>
</evidence>
<name>A0A8H8RMP0_9HELO</name>
<keyword evidence="2" id="KW-0472">Membrane</keyword>